<dbReference type="Proteomes" id="UP000324222">
    <property type="component" value="Unassembled WGS sequence"/>
</dbReference>
<dbReference type="AlphaFoldDB" id="A0A5B7I1D1"/>
<keyword evidence="2" id="KW-1185">Reference proteome</keyword>
<comment type="caution">
    <text evidence="1">The sequence shown here is derived from an EMBL/GenBank/DDBJ whole genome shotgun (WGS) entry which is preliminary data.</text>
</comment>
<dbReference type="OrthoDB" id="7701249at2759"/>
<accession>A0A5B7I1D1</accession>
<evidence type="ECO:0000313" key="1">
    <source>
        <dbReference type="EMBL" id="MPC76053.1"/>
    </source>
</evidence>
<organism evidence="1 2">
    <name type="scientific">Portunus trituberculatus</name>
    <name type="common">Swimming crab</name>
    <name type="synonym">Neptunus trituberculatus</name>
    <dbReference type="NCBI Taxonomy" id="210409"/>
    <lineage>
        <taxon>Eukaryota</taxon>
        <taxon>Metazoa</taxon>
        <taxon>Ecdysozoa</taxon>
        <taxon>Arthropoda</taxon>
        <taxon>Crustacea</taxon>
        <taxon>Multicrustacea</taxon>
        <taxon>Malacostraca</taxon>
        <taxon>Eumalacostraca</taxon>
        <taxon>Eucarida</taxon>
        <taxon>Decapoda</taxon>
        <taxon>Pleocyemata</taxon>
        <taxon>Brachyura</taxon>
        <taxon>Eubrachyura</taxon>
        <taxon>Portunoidea</taxon>
        <taxon>Portunidae</taxon>
        <taxon>Portuninae</taxon>
        <taxon>Portunus</taxon>
    </lineage>
</organism>
<sequence length="88" mass="10330">MCLSLPSKLKTEKLKNKFIAQKLTSMWPFTGTRTRGYWDSLSHRSFSRYQPYGQLRHGAKGAQQHYTTCQDFVPKNGRSRGQHWPQQQ</sequence>
<evidence type="ECO:0000313" key="2">
    <source>
        <dbReference type="Proteomes" id="UP000324222"/>
    </source>
</evidence>
<protein>
    <submittedName>
        <fullName evidence="1">Uncharacterized protein</fullName>
    </submittedName>
</protein>
<proteinExistence type="predicted"/>
<gene>
    <name evidence="1" type="ORF">E2C01_070454</name>
</gene>
<dbReference type="EMBL" id="VSRR010042475">
    <property type="protein sequence ID" value="MPC76053.1"/>
    <property type="molecule type" value="Genomic_DNA"/>
</dbReference>
<name>A0A5B7I1D1_PORTR</name>
<reference evidence="1 2" key="1">
    <citation type="submission" date="2019-05" db="EMBL/GenBank/DDBJ databases">
        <title>Another draft genome of Portunus trituberculatus and its Hox gene families provides insights of decapod evolution.</title>
        <authorList>
            <person name="Jeong J.-H."/>
            <person name="Song I."/>
            <person name="Kim S."/>
            <person name="Choi T."/>
            <person name="Kim D."/>
            <person name="Ryu S."/>
            <person name="Kim W."/>
        </authorList>
    </citation>
    <scope>NUCLEOTIDE SEQUENCE [LARGE SCALE GENOMIC DNA]</scope>
    <source>
        <tissue evidence="1">Muscle</tissue>
    </source>
</reference>